<feature type="domain" description="Survival protein SurE-like phosphatase/nucleotidase" evidence="6">
    <location>
        <begin position="4"/>
        <end position="168"/>
    </location>
</feature>
<evidence type="ECO:0000259" key="6">
    <source>
        <dbReference type="Pfam" id="PF01975"/>
    </source>
</evidence>
<evidence type="ECO:0000256" key="3">
    <source>
        <dbReference type="ARBA" id="ARBA00012643"/>
    </source>
</evidence>
<dbReference type="NCBIfam" id="NF001493">
    <property type="entry name" value="PRK00346.2-3"/>
    <property type="match status" value="1"/>
</dbReference>
<dbReference type="SUPFAM" id="SSF64167">
    <property type="entry name" value="SurE-like"/>
    <property type="match status" value="1"/>
</dbReference>
<evidence type="ECO:0000256" key="1">
    <source>
        <dbReference type="ARBA" id="ARBA00000815"/>
    </source>
</evidence>
<dbReference type="Pfam" id="PF01975">
    <property type="entry name" value="SurE"/>
    <property type="match status" value="1"/>
</dbReference>
<organism evidence="7">
    <name type="scientific">Planktothricoides raciborskii GIHE-MW2</name>
    <dbReference type="NCBI Taxonomy" id="2792601"/>
    <lineage>
        <taxon>Bacteria</taxon>
        <taxon>Bacillati</taxon>
        <taxon>Cyanobacteriota</taxon>
        <taxon>Cyanophyceae</taxon>
        <taxon>Oscillatoriophycideae</taxon>
        <taxon>Oscillatoriales</taxon>
        <taxon>Oscillatoriaceae</taxon>
        <taxon>Planktothricoides</taxon>
    </lineage>
</organism>
<dbReference type="EC" id="3.1.3.5" evidence="3"/>
<keyword evidence="4" id="KW-0479">Metal-binding</keyword>
<name>A0AAU8JFW3_9CYAN</name>
<comment type="similarity">
    <text evidence="2">Belongs to the SurE nucleotidase family.</text>
</comment>
<dbReference type="PANTHER" id="PTHR30457">
    <property type="entry name" value="5'-NUCLEOTIDASE SURE"/>
    <property type="match status" value="1"/>
</dbReference>
<dbReference type="Gene3D" id="3.40.1210.10">
    <property type="entry name" value="Survival protein SurE-like phosphatase/nucleotidase"/>
    <property type="match status" value="1"/>
</dbReference>
<comment type="catalytic activity">
    <reaction evidence="1">
        <text>a ribonucleoside 5'-phosphate + H2O = a ribonucleoside + phosphate</text>
        <dbReference type="Rhea" id="RHEA:12484"/>
        <dbReference type="ChEBI" id="CHEBI:15377"/>
        <dbReference type="ChEBI" id="CHEBI:18254"/>
        <dbReference type="ChEBI" id="CHEBI:43474"/>
        <dbReference type="ChEBI" id="CHEBI:58043"/>
        <dbReference type="EC" id="3.1.3.5"/>
    </reaction>
</comment>
<evidence type="ECO:0000256" key="5">
    <source>
        <dbReference type="ARBA" id="ARBA00022801"/>
    </source>
</evidence>
<dbReference type="InterPro" id="IPR030048">
    <property type="entry name" value="SurE"/>
</dbReference>
<accession>A0AAU8JFW3</accession>
<sequence>MNFILTNDDGIDAPGIRGLVKALENYDCAIAAPKKQYSGCGHQVTTHRAIHVECRSEQEYAIGGTPADCVRIGLSHLFPAATWVISGINEGGNMGIDVYLSGTVAAVREAVFLGRAGIAISQYRKGKRPIDWSATTRRAAYVLADLLNRPLEPGSFWNVNLPYIEPGEPDPKMVFCQPSTQPLPIQYRVERDEFYYVGEYGHRDRAPNTDVDVCFSGHIAVTKISL</sequence>
<dbReference type="InterPro" id="IPR002828">
    <property type="entry name" value="SurE-like_Pase/nucleotidase"/>
</dbReference>
<dbReference type="GO" id="GO:0046872">
    <property type="term" value="F:metal ion binding"/>
    <property type="evidence" value="ECO:0007669"/>
    <property type="project" value="UniProtKB-KW"/>
</dbReference>
<dbReference type="PANTHER" id="PTHR30457:SF0">
    <property type="entry name" value="PHOSPHATASE, PUTATIVE (AFU_ORTHOLOGUE AFUA_4G01070)-RELATED"/>
    <property type="match status" value="1"/>
</dbReference>
<dbReference type="RefSeq" id="WP_054467068.1">
    <property type="nucleotide sequence ID" value="NZ_CP159837.1"/>
</dbReference>
<reference evidence="7" key="1">
    <citation type="submission" date="2024-07" db="EMBL/GenBank/DDBJ databases">
        <authorList>
            <person name="Kim Y.J."/>
            <person name="Jeong J.Y."/>
        </authorList>
    </citation>
    <scope>NUCLEOTIDE SEQUENCE</scope>
    <source>
        <strain evidence="7">GIHE-MW2</strain>
    </source>
</reference>
<dbReference type="NCBIfam" id="TIGR00087">
    <property type="entry name" value="surE"/>
    <property type="match status" value="1"/>
</dbReference>
<dbReference type="GO" id="GO:0008253">
    <property type="term" value="F:5'-nucleotidase activity"/>
    <property type="evidence" value="ECO:0007669"/>
    <property type="project" value="UniProtKB-EC"/>
</dbReference>
<dbReference type="InterPro" id="IPR036523">
    <property type="entry name" value="SurE-like_sf"/>
</dbReference>
<proteinExistence type="inferred from homology"/>
<dbReference type="EMBL" id="CP159837">
    <property type="protein sequence ID" value="XCM37183.1"/>
    <property type="molecule type" value="Genomic_DNA"/>
</dbReference>
<evidence type="ECO:0000313" key="7">
    <source>
        <dbReference type="EMBL" id="XCM37183.1"/>
    </source>
</evidence>
<evidence type="ECO:0000256" key="2">
    <source>
        <dbReference type="ARBA" id="ARBA00011062"/>
    </source>
</evidence>
<dbReference type="AlphaFoldDB" id="A0AAU8JFW3"/>
<gene>
    <name evidence="7" type="primary">surE</name>
    <name evidence="7" type="ORF">ABWT76_006002</name>
</gene>
<keyword evidence="5 7" id="KW-0378">Hydrolase</keyword>
<evidence type="ECO:0000256" key="4">
    <source>
        <dbReference type="ARBA" id="ARBA00022723"/>
    </source>
</evidence>
<protein>
    <recommendedName>
        <fullName evidence="3">5'-nucleotidase</fullName>
        <ecNumber evidence="3">3.1.3.5</ecNumber>
    </recommendedName>
</protein>